<protein>
    <submittedName>
        <fullName evidence="3">OstA-like protein</fullName>
    </submittedName>
</protein>
<feature type="chain" id="PRO_5011494735" evidence="1">
    <location>
        <begin position="23"/>
        <end position="555"/>
    </location>
</feature>
<accession>A0A1G6PBU6</accession>
<dbReference type="AlphaFoldDB" id="A0A1G6PBU6"/>
<evidence type="ECO:0000259" key="2">
    <source>
        <dbReference type="Pfam" id="PF13100"/>
    </source>
</evidence>
<evidence type="ECO:0000313" key="3">
    <source>
        <dbReference type="EMBL" id="SDC76897.1"/>
    </source>
</evidence>
<keyword evidence="4" id="KW-1185">Reference proteome</keyword>
<dbReference type="OrthoDB" id="9805931at2"/>
<reference evidence="4" key="1">
    <citation type="submission" date="2016-10" db="EMBL/GenBank/DDBJ databases">
        <authorList>
            <person name="Varghese N."/>
            <person name="Submissions S."/>
        </authorList>
    </citation>
    <scope>NUCLEOTIDE SEQUENCE [LARGE SCALE GENOMIC DNA]</scope>
    <source>
        <strain evidence="4">DSM 23095</strain>
    </source>
</reference>
<evidence type="ECO:0000256" key="1">
    <source>
        <dbReference type="SAM" id="SignalP"/>
    </source>
</evidence>
<evidence type="ECO:0000313" key="4">
    <source>
        <dbReference type="Proteomes" id="UP000199060"/>
    </source>
</evidence>
<dbReference type="STRING" id="686796.SAMN04488104_1005126"/>
<dbReference type="Gene3D" id="2.60.450.10">
    <property type="entry name" value="Lipopolysaccharide (LPS) transport protein A like domain"/>
    <property type="match status" value="2"/>
</dbReference>
<keyword evidence="1" id="KW-0732">Signal</keyword>
<dbReference type="Pfam" id="PF13100">
    <property type="entry name" value="OstA_2"/>
    <property type="match status" value="1"/>
</dbReference>
<proteinExistence type="predicted"/>
<dbReference type="RefSeq" id="WP_087937993.1">
    <property type="nucleotide sequence ID" value="NZ_FNAC01000005.1"/>
</dbReference>
<feature type="domain" description="Organic solvent tolerance-like N-terminal" evidence="2">
    <location>
        <begin position="58"/>
        <end position="194"/>
    </location>
</feature>
<dbReference type="Proteomes" id="UP000199060">
    <property type="component" value="Unassembled WGS sequence"/>
</dbReference>
<dbReference type="InterPro" id="IPR005653">
    <property type="entry name" value="OstA-like_N"/>
</dbReference>
<dbReference type="EMBL" id="FNAC01000005">
    <property type="protein sequence ID" value="SDC76897.1"/>
    <property type="molecule type" value="Genomic_DNA"/>
</dbReference>
<organism evidence="3 4">
    <name type="scientific">Algoriphagus faecimaris</name>
    <dbReference type="NCBI Taxonomy" id="686796"/>
    <lineage>
        <taxon>Bacteria</taxon>
        <taxon>Pseudomonadati</taxon>
        <taxon>Bacteroidota</taxon>
        <taxon>Cytophagia</taxon>
        <taxon>Cytophagales</taxon>
        <taxon>Cyclobacteriaceae</taxon>
        <taxon>Algoriphagus</taxon>
    </lineage>
</organism>
<name>A0A1G6PBU6_9BACT</name>
<sequence length="555" mass="63689">MKNSIFFGFLFLLLCSYQVSLAQRGQQRDASANRSNTGGGNNQLEIIRADSLTGAMGFQRLYGDVRMKNQSTLINCDSAHFYRSQNMAKLYGRVFIEDLEDSVTTRSAYADYDGNTKLAKLRTNVVMTNGETTLYTDYLDFDRLANVAIYFNEGKVVDSTNVLTSVKGRYEINLERITFTEDVILVNPEYTMKTNDLVYLTIPKTAETQGLTNLIAEDGTTLDALKGSFYDTQNKQFRFFEGTVETEDRRVRADELIYRELEAYYEGKKRVAVYNKKREVEVFGDVGKYWENQGYSQVNGNALVRKYFEKDTLFMLADTLISQDNEIDSVQYLLAFHSVRLIKKDLAGIADSLVYNYSDSTIQLFQDPVLWNQKNQLTADSMAFYLVNEELDRAILKEKAFSVMTDTLQNFNQMKGRKMTAYFEEGEINQLFIEGNGESLYYALEGDTLTQGVNRTLSATVRLSFQDGAIRKVNYGVKPDGRFIPVQETDEKSSRLEGFIWREEEKPTMQDVSAWRKVEEIDPKQKNLFDIPDVKLMMPTEEEIKKSLKKRSSNT</sequence>
<gene>
    <name evidence="3" type="ORF">SAMN04488104_1005126</name>
</gene>
<feature type="signal peptide" evidence="1">
    <location>
        <begin position="1"/>
        <end position="22"/>
    </location>
</feature>